<dbReference type="SUPFAM" id="SSF63829">
    <property type="entry name" value="Calcium-dependent phosphotriesterase"/>
    <property type="match status" value="1"/>
</dbReference>
<dbReference type="GO" id="GO:0007165">
    <property type="term" value="P:signal transduction"/>
    <property type="evidence" value="ECO:0007669"/>
    <property type="project" value="InterPro"/>
</dbReference>
<dbReference type="PROSITE" id="PS50168">
    <property type="entry name" value="DED"/>
    <property type="match status" value="1"/>
</dbReference>
<dbReference type="GO" id="GO:0042981">
    <property type="term" value="P:regulation of apoptotic process"/>
    <property type="evidence" value="ECO:0007669"/>
    <property type="project" value="InterPro"/>
</dbReference>
<evidence type="ECO:0000259" key="2">
    <source>
        <dbReference type="PROSITE" id="PS50168"/>
    </source>
</evidence>
<dbReference type="SUPFAM" id="SSF52200">
    <property type="entry name" value="Toll/Interleukin receptor TIR domain"/>
    <property type="match status" value="1"/>
</dbReference>
<dbReference type="Gene3D" id="1.10.533.10">
    <property type="entry name" value="Death Domain, Fas"/>
    <property type="match status" value="1"/>
</dbReference>
<dbReference type="InterPro" id="IPR000157">
    <property type="entry name" value="TIR_dom"/>
</dbReference>
<dbReference type="EMBL" id="JAEAOA010000674">
    <property type="protein sequence ID" value="KAK3598543.1"/>
    <property type="molecule type" value="Genomic_DNA"/>
</dbReference>
<comment type="caution">
    <text evidence="3">The sequence shown here is derived from an EMBL/GenBank/DDBJ whole genome shotgun (WGS) entry which is preliminary data.</text>
</comment>
<dbReference type="Proteomes" id="UP001195483">
    <property type="component" value="Unassembled WGS sequence"/>
</dbReference>
<dbReference type="InterPro" id="IPR042342">
    <property type="entry name" value="TTC22"/>
</dbReference>
<dbReference type="PANTHER" id="PTHR16253:SF0">
    <property type="entry name" value="TETRATRICOPEPTIDE REPEAT PROTEIN 22"/>
    <property type="match status" value="1"/>
</dbReference>
<proteinExistence type="predicted"/>
<dbReference type="SUPFAM" id="SSF47986">
    <property type="entry name" value="DEATH domain"/>
    <property type="match status" value="1"/>
</dbReference>
<dbReference type="Gene3D" id="3.40.50.10140">
    <property type="entry name" value="Toll/interleukin-1 receptor homology (TIR) domain"/>
    <property type="match status" value="1"/>
</dbReference>
<dbReference type="InterPro" id="IPR001875">
    <property type="entry name" value="DED_dom"/>
</dbReference>
<evidence type="ECO:0000259" key="1">
    <source>
        <dbReference type="PROSITE" id="PS50104"/>
    </source>
</evidence>
<dbReference type="AlphaFoldDB" id="A0AAE0W1F8"/>
<reference evidence="3" key="3">
    <citation type="submission" date="2023-05" db="EMBL/GenBank/DDBJ databases">
        <authorList>
            <person name="Smith C.H."/>
        </authorList>
    </citation>
    <scope>NUCLEOTIDE SEQUENCE</scope>
    <source>
        <strain evidence="3">CHS0354</strain>
        <tissue evidence="3">Mantle</tissue>
    </source>
</reference>
<name>A0AAE0W1F8_9BIVA</name>
<keyword evidence="4" id="KW-1185">Reference proteome</keyword>
<evidence type="ECO:0000313" key="3">
    <source>
        <dbReference type="EMBL" id="KAK3598543.1"/>
    </source>
</evidence>
<feature type="domain" description="TIR" evidence="1">
    <location>
        <begin position="352"/>
        <end position="482"/>
    </location>
</feature>
<dbReference type="InterPro" id="IPR011029">
    <property type="entry name" value="DEATH-like_dom_sf"/>
</dbReference>
<reference evidence="3" key="2">
    <citation type="journal article" date="2021" name="Genome Biol. Evol.">
        <title>Developing a high-quality reference genome for a parasitic bivalve with doubly uniparental inheritance (Bivalvia: Unionida).</title>
        <authorList>
            <person name="Smith C.H."/>
        </authorList>
    </citation>
    <scope>NUCLEOTIDE SEQUENCE</scope>
    <source>
        <strain evidence="3">CHS0354</strain>
        <tissue evidence="3">Mantle</tissue>
    </source>
</reference>
<dbReference type="PANTHER" id="PTHR16253">
    <property type="entry name" value="TETRATRICOPEPTIDE REPEAT PROTEIN 22"/>
    <property type="match status" value="1"/>
</dbReference>
<protein>
    <recommendedName>
        <fullName evidence="5">TIR domain-containing protein</fullName>
    </recommendedName>
</protein>
<feature type="domain" description="DED" evidence="2">
    <location>
        <begin position="507"/>
        <end position="571"/>
    </location>
</feature>
<sequence length="599" mass="68094">MASGGERQVGYSLVNIGAVKLEDITRDPFYRPYFRDIVLSRDVIAIIDYKESKIQLHSLHDGTLLGTSNKLESHPNAICVMNEMDICIILDNGLIKIMSIDYRDTTRDLITTRNLHVQGVLDEYHGVARFKDHLVISGVKQGTISWYNVSLDDGHVGSIQQICKAFDRGSYSSVTTKDNNIYISCDAGGKSNDNGVYGYDNLNPDQCKYIYKHQYLDFPSGITINREGFIFVCNFGIDSDFIHQLTDACQLVSIFRVGITCLYALFCDLGNGHLYVTCWLSNIITIYRTDHQGCHNASELLMSEERKIHASEETVKHIKQGYRIKDPPKQTNFRASDPTETEIYHLPLPPGKKYHVFFSYASPDIQWVKETVEKLERDHGFVCCEYDRDNTPGTPLLPFAEHSIKYACKTVVVMTDTAFKSGFVQHEIQMALMQGFEKGTKCVVPVLLKDCKVPDYLRILNYVDVRDPSQRDIWWPKLLSMLRVQGTLEATSTDALIEDKSIEAKTKHNHLCIKLDALITKDSLKSIKRMARSYIDRTILEKAESMDDLLSALEERGVIGVGHYTTLIDIMTYANVEIGRDEIHKTARDIKDIMESCRE</sequence>
<dbReference type="SMART" id="SM00255">
    <property type="entry name" value="TIR"/>
    <property type="match status" value="1"/>
</dbReference>
<gene>
    <name evidence="3" type="ORF">CHS0354_010719</name>
</gene>
<dbReference type="InterPro" id="IPR035897">
    <property type="entry name" value="Toll_tir_struct_dom_sf"/>
</dbReference>
<evidence type="ECO:0008006" key="5">
    <source>
        <dbReference type="Google" id="ProtNLM"/>
    </source>
</evidence>
<organism evidence="3 4">
    <name type="scientific">Potamilus streckersoni</name>
    <dbReference type="NCBI Taxonomy" id="2493646"/>
    <lineage>
        <taxon>Eukaryota</taxon>
        <taxon>Metazoa</taxon>
        <taxon>Spiralia</taxon>
        <taxon>Lophotrochozoa</taxon>
        <taxon>Mollusca</taxon>
        <taxon>Bivalvia</taxon>
        <taxon>Autobranchia</taxon>
        <taxon>Heteroconchia</taxon>
        <taxon>Palaeoheterodonta</taxon>
        <taxon>Unionida</taxon>
        <taxon>Unionoidea</taxon>
        <taxon>Unionidae</taxon>
        <taxon>Ambleminae</taxon>
        <taxon>Lampsilini</taxon>
        <taxon>Potamilus</taxon>
    </lineage>
</organism>
<reference evidence="3" key="1">
    <citation type="journal article" date="2021" name="Genome Biol. Evol.">
        <title>A High-Quality Reference Genome for a Parasitic Bivalve with Doubly Uniparental Inheritance (Bivalvia: Unionida).</title>
        <authorList>
            <person name="Smith C.H."/>
        </authorList>
    </citation>
    <scope>NUCLEOTIDE SEQUENCE</scope>
    <source>
        <strain evidence="3">CHS0354</strain>
    </source>
</reference>
<dbReference type="Pfam" id="PF13676">
    <property type="entry name" value="TIR_2"/>
    <property type="match status" value="1"/>
</dbReference>
<evidence type="ECO:0000313" key="4">
    <source>
        <dbReference type="Proteomes" id="UP001195483"/>
    </source>
</evidence>
<accession>A0AAE0W1F8</accession>
<dbReference type="PROSITE" id="PS50104">
    <property type="entry name" value="TIR"/>
    <property type="match status" value="1"/>
</dbReference>